<organism evidence="2 3">
    <name type="scientific">Yoonia litorea</name>
    <dbReference type="NCBI Taxonomy" id="1123755"/>
    <lineage>
        <taxon>Bacteria</taxon>
        <taxon>Pseudomonadati</taxon>
        <taxon>Pseudomonadota</taxon>
        <taxon>Alphaproteobacteria</taxon>
        <taxon>Rhodobacterales</taxon>
        <taxon>Paracoccaceae</taxon>
        <taxon>Yoonia</taxon>
    </lineage>
</organism>
<evidence type="ECO:0000313" key="2">
    <source>
        <dbReference type="EMBL" id="SFS15257.1"/>
    </source>
</evidence>
<dbReference type="InterPro" id="IPR029052">
    <property type="entry name" value="Metallo-depent_PP-like"/>
</dbReference>
<dbReference type="Proteomes" id="UP000198926">
    <property type="component" value="Unassembled WGS sequence"/>
</dbReference>
<dbReference type="InterPro" id="IPR004843">
    <property type="entry name" value="Calcineurin-like_PHP"/>
</dbReference>
<dbReference type="OrthoDB" id="9802481at2"/>
<feature type="domain" description="Calcineurin-like phosphoesterase" evidence="1">
    <location>
        <begin position="6"/>
        <end position="120"/>
    </location>
</feature>
<reference evidence="2 3" key="1">
    <citation type="submission" date="2016-10" db="EMBL/GenBank/DDBJ databases">
        <authorList>
            <person name="de Groot N.N."/>
        </authorList>
    </citation>
    <scope>NUCLEOTIDE SEQUENCE [LARGE SCALE GENOMIC DNA]</scope>
    <source>
        <strain evidence="2 3">DSM 29433</strain>
    </source>
</reference>
<gene>
    <name evidence="2" type="ORF">SAMN05444714_1831</name>
</gene>
<dbReference type="GO" id="GO:0016787">
    <property type="term" value="F:hydrolase activity"/>
    <property type="evidence" value="ECO:0007669"/>
    <property type="project" value="InterPro"/>
</dbReference>
<keyword evidence="3" id="KW-1185">Reference proteome</keyword>
<dbReference type="AlphaFoldDB" id="A0A1I6MI20"/>
<dbReference type="EMBL" id="FOZM01000001">
    <property type="protein sequence ID" value="SFS15257.1"/>
    <property type="molecule type" value="Genomic_DNA"/>
</dbReference>
<dbReference type="STRING" id="1123755.SAMN05444714_1831"/>
<protein>
    <submittedName>
        <fullName evidence="2">Calcineurin-like phosphoesterase</fullName>
    </submittedName>
</protein>
<dbReference type="SUPFAM" id="SSF56300">
    <property type="entry name" value="Metallo-dependent phosphatases"/>
    <property type="match status" value="1"/>
</dbReference>
<name>A0A1I6MI20_9RHOB</name>
<evidence type="ECO:0000313" key="3">
    <source>
        <dbReference type="Proteomes" id="UP000198926"/>
    </source>
</evidence>
<dbReference type="Pfam" id="PF00149">
    <property type="entry name" value="Metallophos"/>
    <property type="match status" value="1"/>
</dbReference>
<sequence>MPHYTIVVSDFHAGASNSLITELAEDYSPRTGEISETAATFAVALNQTLANFPEGSRFDLILLGDMLDFSLARPDVSSNVLACFLDKLDFVKKADRAVYVPGNHDHALWTAERFGALAGHGTDPGTAEFWSHITPMAGSEAYLGHSTIMGAVLAQAGFGGQALTAYPNYVMGRSSKSGTEKMIAFHHGHFIEDAYRAMTNLLEALTGEPAPPLTVELLEGQNGAWIDFAWSTLGDLGAIGTDGALAQRFLETGGAAHAFQSYLARLMAQAVRTRLPIPSFDLMDKAIDYGAAGLVDYTVGAFSQLERFSYQEVLSRASIEGLKDYIGGPLRQQMIDDFGEEALPRELSFVFGHTHKPFADQIVVDAFKRPVTVYNSGGWVMDTVLRHTVEGASIVVIDDDLHTAALQLYRLTGSTVAPPEVQSADPIPDADNPMYSTLDTARAGAQAAWAKFTESVDRTLAQRQDMYLANGRTAELKLQRQGKLP</sequence>
<evidence type="ECO:0000259" key="1">
    <source>
        <dbReference type="Pfam" id="PF00149"/>
    </source>
</evidence>
<accession>A0A1I6MI20</accession>
<proteinExistence type="predicted"/>